<evidence type="ECO:0000313" key="1">
    <source>
        <dbReference type="EMBL" id="CAB4570585.1"/>
    </source>
</evidence>
<sequence>MTSDLLDRTKKPFEDVIREAERVDDERLARPHEEAV</sequence>
<dbReference type="AlphaFoldDB" id="A0A6J6E5T7"/>
<dbReference type="EMBL" id="CAEZTD010000122">
    <property type="protein sequence ID" value="CAB4570585.1"/>
    <property type="molecule type" value="Genomic_DNA"/>
</dbReference>
<reference evidence="1" key="1">
    <citation type="submission" date="2020-05" db="EMBL/GenBank/DDBJ databases">
        <authorList>
            <person name="Chiriac C."/>
            <person name="Salcher M."/>
            <person name="Ghai R."/>
            <person name="Kavagutti S V."/>
        </authorList>
    </citation>
    <scope>NUCLEOTIDE SEQUENCE</scope>
</reference>
<organism evidence="1">
    <name type="scientific">freshwater metagenome</name>
    <dbReference type="NCBI Taxonomy" id="449393"/>
    <lineage>
        <taxon>unclassified sequences</taxon>
        <taxon>metagenomes</taxon>
        <taxon>ecological metagenomes</taxon>
    </lineage>
</organism>
<gene>
    <name evidence="1" type="ORF">UFOPK1591_01277</name>
</gene>
<protein>
    <submittedName>
        <fullName evidence="1">Unannotated protein</fullName>
    </submittedName>
</protein>
<name>A0A6J6E5T7_9ZZZZ</name>
<accession>A0A6J6E5T7</accession>
<proteinExistence type="predicted"/>